<dbReference type="AlphaFoldDB" id="A0A2J6R897"/>
<dbReference type="EMBL" id="KZ613953">
    <property type="protein sequence ID" value="PMD34751.1"/>
    <property type="molecule type" value="Genomic_DNA"/>
</dbReference>
<evidence type="ECO:0000313" key="2">
    <source>
        <dbReference type="Proteomes" id="UP000235786"/>
    </source>
</evidence>
<dbReference type="Proteomes" id="UP000235786">
    <property type="component" value="Unassembled WGS sequence"/>
</dbReference>
<accession>A0A2J6R897</accession>
<proteinExistence type="predicted"/>
<evidence type="ECO:0000313" key="1">
    <source>
        <dbReference type="EMBL" id="PMD34751.1"/>
    </source>
</evidence>
<protein>
    <submittedName>
        <fullName evidence="1">Uncharacterized protein</fullName>
    </submittedName>
</protein>
<sequence length="574" mass="65274">MEKSIWGGSITRRDLLRSITLFQSLTRVPEPPNYDVPALEIESTYRLSISREKKITSNLAFLAATSDDNLNVMAVCVEEHPTKAGITIRVAANSGELSEVVSGFEKVARILEESAMRGSSELEDRKSLLRQVIKLDFERILSRLRSRHIKKWTRKTIGKTPLITQLSNIIRENSLSTRLSQTQQHRARALHSLFIRLEGIDDIRADKREAEVLLVEIVRAAYDFTQDLDFNSVFKNLPLNPSLVRHLSEALPKLGLYASAVFELISLARKESWQLFQNVMVQPWEIENYHRRLSRISEGGRKVHAEVQLLFFYELHPNVPRPRFICSSKQACYLCNLFFRMHGIFHNLQTHGKLYDTWILPDWLNIPPERSNDLAVIVNQFKIVLDSNIKDGLKFGFPYYPDPKETLLLTDGHFCQNSPPAEEGKSDEVQSQGAEISARVCETSPTALSTCRLPNACVETMAPLASKNISLVSVKQNDLPYSQIVTMATPSLHIQICKLFVAIEFAEALSGHLYITKRGEWKPSKSVRVIDVDEIPTTSEMEVNCFQESNEVQILLQSQGADIIYIKFVWEGPH</sequence>
<dbReference type="STRING" id="1149755.A0A2J6R897"/>
<organism evidence="1 2">
    <name type="scientific">Hyaloscypha variabilis (strain UAMH 11265 / GT02V1 / F)</name>
    <name type="common">Meliniomyces variabilis</name>
    <dbReference type="NCBI Taxonomy" id="1149755"/>
    <lineage>
        <taxon>Eukaryota</taxon>
        <taxon>Fungi</taxon>
        <taxon>Dikarya</taxon>
        <taxon>Ascomycota</taxon>
        <taxon>Pezizomycotina</taxon>
        <taxon>Leotiomycetes</taxon>
        <taxon>Helotiales</taxon>
        <taxon>Hyaloscyphaceae</taxon>
        <taxon>Hyaloscypha</taxon>
        <taxon>Hyaloscypha variabilis</taxon>
    </lineage>
</organism>
<dbReference type="Pfam" id="PF14441">
    <property type="entry name" value="OTT_1508_deam"/>
    <property type="match status" value="1"/>
</dbReference>
<dbReference type="OrthoDB" id="4851849at2759"/>
<gene>
    <name evidence="1" type="ORF">L207DRAFT_496619</name>
</gene>
<name>A0A2J6R897_HYAVF</name>
<keyword evidence="2" id="KW-1185">Reference proteome</keyword>
<dbReference type="InterPro" id="IPR027796">
    <property type="entry name" value="OTT_1508_deam-like"/>
</dbReference>
<reference evidence="1 2" key="1">
    <citation type="submission" date="2016-04" db="EMBL/GenBank/DDBJ databases">
        <title>A degradative enzymes factory behind the ericoid mycorrhizal symbiosis.</title>
        <authorList>
            <consortium name="DOE Joint Genome Institute"/>
            <person name="Martino E."/>
            <person name="Morin E."/>
            <person name="Grelet G."/>
            <person name="Kuo A."/>
            <person name="Kohler A."/>
            <person name="Daghino S."/>
            <person name="Barry K."/>
            <person name="Choi C."/>
            <person name="Cichocki N."/>
            <person name="Clum A."/>
            <person name="Copeland A."/>
            <person name="Hainaut M."/>
            <person name="Haridas S."/>
            <person name="Labutti K."/>
            <person name="Lindquist E."/>
            <person name="Lipzen A."/>
            <person name="Khouja H.-R."/>
            <person name="Murat C."/>
            <person name="Ohm R."/>
            <person name="Olson A."/>
            <person name="Spatafora J."/>
            <person name="Veneault-Fourrey C."/>
            <person name="Henrissat B."/>
            <person name="Grigoriev I."/>
            <person name="Martin F."/>
            <person name="Perotto S."/>
        </authorList>
    </citation>
    <scope>NUCLEOTIDE SEQUENCE [LARGE SCALE GENOMIC DNA]</scope>
    <source>
        <strain evidence="1 2">F</strain>
    </source>
</reference>